<organism evidence="7 8">
    <name type="scientific">Acrocarpospora pleiomorpha</name>
    <dbReference type="NCBI Taxonomy" id="90975"/>
    <lineage>
        <taxon>Bacteria</taxon>
        <taxon>Bacillati</taxon>
        <taxon>Actinomycetota</taxon>
        <taxon>Actinomycetes</taxon>
        <taxon>Streptosporangiales</taxon>
        <taxon>Streptosporangiaceae</taxon>
        <taxon>Acrocarpospora</taxon>
    </lineage>
</organism>
<evidence type="ECO:0000256" key="3">
    <source>
        <dbReference type="ARBA" id="ARBA00022692"/>
    </source>
</evidence>
<comment type="caution">
    <text evidence="7">The sequence shown here is derived from an EMBL/GenBank/DDBJ whole genome shotgun (WGS) entry which is preliminary data.</text>
</comment>
<name>A0A5M3Y5N4_9ACTN</name>
<dbReference type="GO" id="GO:0005886">
    <property type="term" value="C:plasma membrane"/>
    <property type="evidence" value="ECO:0007669"/>
    <property type="project" value="UniProtKB-SubCell"/>
</dbReference>
<feature type="transmembrane region" description="Helical" evidence="6">
    <location>
        <begin position="142"/>
        <end position="161"/>
    </location>
</feature>
<evidence type="ECO:0000256" key="2">
    <source>
        <dbReference type="ARBA" id="ARBA00022475"/>
    </source>
</evidence>
<keyword evidence="2" id="KW-1003">Cell membrane</keyword>
<dbReference type="PANTHER" id="PTHR42770:SF7">
    <property type="entry name" value="MEMBRANE PROTEIN"/>
    <property type="match status" value="1"/>
</dbReference>
<dbReference type="InterPro" id="IPR002293">
    <property type="entry name" value="AA/rel_permease1"/>
</dbReference>
<feature type="transmembrane region" description="Helical" evidence="6">
    <location>
        <begin position="247"/>
        <end position="271"/>
    </location>
</feature>
<feature type="transmembrane region" description="Helical" evidence="6">
    <location>
        <begin position="46"/>
        <end position="66"/>
    </location>
</feature>
<proteinExistence type="predicted"/>
<evidence type="ECO:0000313" key="8">
    <source>
        <dbReference type="Proteomes" id="UP000377595"/>
    </source>
</evidence>
<dbReference type="GO" id="GO:0022857">
    <property type="term" value="F:transmembrane transporter activity"/>
    <property type="evidence" value="ECO:0007669"/>
    <property type="project" value="InterPro"/>
</dbReference>
<comment type="subcellular location">
    <subcellularLocation>
        <location evidence="1">Cell membrane</location>
        <topology evidence="1">Multi-pass membrane protein</topology>
    </subcellularLocation>
</comment>
<dbReference type="RefSeq" id="WP_155352091.1">
    <property type="nucleotide sequence ID" value="NZ_BAAAHM010000013.1"/>
</dbReference>
<feature type="transmembrane region" description="Helical" evidence="6">
    <location>
        <begin position="168"/>
        <end position="190"/>
    </location>
</feature>
<keyword evidence="4 6" id="KW-1133">Transmembrane helix</keyword>
<keyword evidence="8" id="KW-1185">Reference proteome</keyword>
<feature type="transmembrane region" description="Helical" evidence="6">
    <location>
        <begin position="439"/>
        <end position="456"/>
    </location>
</feature>
<keyword evidence="3 6" id="KW-0812">Transmembrane</keyword>
<evidence type="ECO:0000256" key="1">
    <source>
        <dbReference type="ARBA" id="ARBA00004651"/>
    </source>
</evidence>
<dbReference type="Proteomes" id="UP000377595">
    <property type="component" value="Unassembled WGS sequence"/>
</dbReference>
<feature type="transmembrane region" description="Helical" evidence="6">
    <location>
        <begin position="21"/>
        <end position="40"/>
    </location>
</feature>
<accession>A0A5M3Y5N4</accession>
<dbReference type="InterPro" id="IPR050367">
    <property type="entry name" value="APC_superfamily"/>
</dbReference>
<feature type="transmembrane region" description="Helical" evidence="6">
    <location>
        <begin position="368"/>
        <end position="389"/>
    </location>
</feature>
<protein>
    <recommendedName>
        <fullName evidence="9">Amino acid transporter</fullName>
    </recommendedName>
</protein>
<feature type="transmembrane region" description="Helical" evidence="6">
    <location>
        <begin position="343"/>
        <end position="362"/>
    </location>
</feature>
<dbReference type="OrthoDB" id="9762947at2"/>
<dbReference type="Pfam" id="PF13520">
    <property type="entry name" value="AA_permease_2"/>
    <property type="match status" value="1"/>
</dbReference>
<evidence type="ECO:0000256" key="4">
    <source>
        <dbReference type="ARBA" id="ARBA00022989"/>
    </source>
</evidence>
<sequence length="490" mass="52383">MSDSQQPGDHQYEKTLRWWDGFTISLSIPAALFISMGYAIGAIGALPAIILSGAVAVFALLQNIIYSEMASMFPDKVGGIAMYANQGWKSRFTLVGPIAAYGYWFAWSSALAIYGLQIGSLVQAQWFPDQTWTVSTGTVDVGLPHLIAVGVLLAGWALNVLGIRPAMWIMYLTGVLVLIPIVLFSAAPLLGKGWDVSQITSDWSGGGFPIWQVIIAWAFIQAWAVYGIEAVATFVPEFRDTIRDSKIALRLAGVFAVAVYVLVPLGVGGIVDKASVAKDPVAFYVSAFEHLLGGAGWFMTVCIIAGLVLLMVMTTADGGRVLHGSAIDGLTVRQIGKVNRFRVPGRAMSLDLVVNVILILFVGSTLAVIIAGIIGIIFCHVLALSGYVLLRRDGVAPNRGIKLSPRWTVVAAVLALINVAILIIGVLKADITGYGSTRELIIGVGVLSLSVVLYVYRRVVQDKLPFVLRALSAPSETVTEPEPSSQKPVA</sequence>
<dbReference type="Gene3D" id="1.20.1740.10">
    <property type="entry name" value="Amino acid/polyamine transporter I"/>
    <property type="match status" value="1"/>
</dbReference>
<evidence type="ECO:0000256" key="6">
    <source>
        <dbReference type="SAM" id="Phobius"/>
    </source>
</evidence>
<reference evidence="7 8" key="1">
    <citation type="submission" date="2019-10" db="EMBL/GenBank/DDBJ databases">
        <title>Whole genome shotgun sequence of Acrocarpospora pleiomorpha NBRC 16267.</title>
        <authorList>
            <person name="Ichikawa N."/>
            <person name="Kimura A."/>
            <person name="Kitahashi Y."/>
            <person name="Komaki H."/>
            <person name="Oguchi A."/>
        </authorList>
    </citation>
    <scope>NUCLEOTIDE SEQUENCE [LARGE SCALE GENOMIC DNA]</scope>
    <source>
        <strain evidence="7 8">NBRC 16267</strain>
    </source>
</reference>
<evidence type="ECO:0000313" key="7">
    <source>
        <dbReference type="EMBL" id="GES27431.1"/>
    </source>
</evidence>
<gene>
    <name evidence="7" type="ORF">Aple_103310</name>
</gene>
<keyword evidence="5 6" id="KW-0472">Membrane</keyword>
<feature type="transmembrane region" description="Helical" evidence="6">
    <location>
        <begin position="409"/>
        <end position="427"/>
    </location>
</feature>
<evidence type="ECO:0008006" key="9">
    <source>
        <dbReference type="Google" id="ProtNLM"/>
    </source>
</evidence>
<dbReference type="AlphaFoldDB" id="A0A5M3Y5N4"/>
<feature type="transmembrane region" description="Helical" evidence="6">
    <location>
        <begin position="98"/>
        <end position="122"/>
    </location>
</feature>
<evidence type="ECO:0000256" key="5">
    <source>
        <dbReference type="ARBA" id="ARBA00023136"/>
    </source>
</evidence>
<feature type="transmembrane region" description="Helical" evidence="6">
    <location>
        <begin position="210"/>
        <end position="235"/>
    </location>
</feature>
<feature type="transmembrane region" description="Helical" evidence="6">
    <location>
        <begin position="291"/>
        <end position="312"/>
    </location>
</feature>
<dbReference type="PANTHER" id="PTHR42770">
    <property type="entry name" value="AMINO ACID TRANSPORTER-RELATED"/>
    <property type="match status" value="1"/>
</dbReference>
<dbReference type="EMBL" id="BLAF01000131">
    <property type="protein sequence ID" value="GES27431.1"/>
    <property type="molecule type" value="Genomic_DNA"/>
</dbReference>
<dbReference type="PIRSF" id="PIRSF006060">
    <property type="entry name" value="AA_transporter"/>
    <property type="match status" value="1"/>
</dbReference>